<dbReference type="SMART" id="SM00401">
    <property type="entry name" value="ZnF_GATA"/>
    <property type="match status" value="1"/>
</dbReference>
<dbReference type="PANTHER" id="PTHR47172">
    <property type="entry name" value="OS01G0976800 PROTEIN"/>
    <property type="match status" value="1"/>
</dbReference>
<feature type="compositionally biased region" description="Basic residues" evidence="7">
    <location>
        <begin position="318"/>
        <end position="327"/>
    </location>
</feature>
<reference evidence="9 10" key="1">
    <citation type="journal article" date="2019" name="Sci. Rep.">
        <title>Comparative genomics of chytrid fungi reveal insights into the obligate biotrophic and pathogenic lifestyle of Synchytrium endobioticum.</title>
        <authorList>
            <person name="van de Vossenberg B.T.L.H."/>
            <person name="Warris S."/>
            <person name="Nguyen H.D.T."/>
            <person name="van Gent-Pelzer M.P.E."/>
            <person name="Joly D.L."/>
            <person name="van de Geest H.C."/>
            <person name="Bonants P.J.M."/>
            <person name="Smith D.S."/>
            <person name="Levesque C.A."/>
            <person name="van der Lee T.A.J."/>
        </authorList>
    </citation>
    <scope>NUCLEOTIDE SEQUENCE [LARGE SCALE GENOMIC DNA]</scope>
    <source>
        <strain evidence="9 10">MB42</strain>
    </source>
</reference>
<feature type="region of interest" description="Disordered" evidence="7">
    <location>
        <begin position="32"/>
        <end position="54"/>
    </location>
</feature>
<dbReference type="Proteomes" id="UP000317494">
    <property type="component" value="Unassembled WGS sequence"/>
</dbReference>
<proteinExistence type="predicted"/>
<dbReference type="InterPro" id="IPR000679">
    <property type="entry name" value="Znf_GATA"/>
</dbReference>
<protein>
    <recommendedName>
        <fullName evidence="8">GATA-type domain-containing protein</fullName>
    </recommendedName>
</protein>
<keyword evidence="1" id="KW-0479">Metal-binding</keyword>
<keyword evidence="2 6" id="KW-0863">Zinc-finger</keyword>
<evidence type="ECO:0000256" key="1">
    <source>
        <dbReference type="ARBA" id="ARBA00022723"/>
    </source>
</evidence>
<accession>A0A507CYA6</accession>
<keyword evidence="5" id="KW-0804">Transcription</keyword>
<dbReference type="AlphaFoldDB" id="A0A507CYA6"/>
<dbReference type="PROSITE" id="PS00344">
    <property type="entry name" value="GATA_ZN_FINGER_1"/>
    <property type="match status" value="1"/>
</dbReference>
<dbReference type="Gene3D" id="3.30.50.10">
    <property type="entry name" value="Erythroid Transcription Factor GATA-1, subunit A"/>
    <property type="match status" value="1"/>
</dbReference>
<dbReference type="SUPFAM" id="SSF57716">
    <property type="entry name" value="Glucocorticoid receptor-like (DNA-binding domain)"/>
    <property type="match status" value="1"/>
</dbReference>
<evidence type="ECO:0000256" key="3">
    <source>
        <dbReference type="ARBA" id="ARBA00022833"/>
    </source>
</evidence>
<keyword evidence="4" id="KW-0805">Transcription regulation</keyword>
<dbReference type="EMBL" id="QEAN01000181">
    <property type="protein sequence ID" value="TPX44041.1"/>
    <property type="molecule type" value="Genomic_DNA"/>
</dbReference>
<organism evidence="9 10">
    <name type="scientific">Synchytrium endobioticum</name>
    <dbReference type="NCBI Taxonomy" id="286115"/>
    <lineage>
        <taxon>Eukaryota</taxon>
        <taxon>Fungi</taxon>
        <taxon>Fungi incertae sedis</taxon>
        <taxon>Chytridiomycota</taxon>
        <taxon>Chytridiomycota incertae sedis</taxon>
        <taxon>Chytridiomycetes</taxon>
        <taxon>Synchytriales</taxon>
        <taxon>Synchytriaceae</taxon>
        <taxon>Synchytrium</taxon>
    </lineage>
</organism>
<dbReference type="Pfam" id="PF00320">
    <property type="entry name" value="GATA"/>
    <property type="match status" value="1"/>
</dbReference>
<dbReference type="GO" id="GO:0043565">
    <property type="term" value="F:sequence-specific DNA binding"/>
    <property type="evidence" value="ECO:0007669"/>
    <property type="project" value="InterPro"/>
</dbReference>
<keyword evidence="3" id="KW-0862">Zinc</keyword>
<evidence type="ECO:0000313" key="10">
    <source>
        <dbReference type="Proteomes" id="UP000317494"/>
    </source>
</evidence>
<evidence type="ECO:0000256" key="2">
    <source>
        <dbReference type="ARBA" id="ARBA00022771"/>
    </source>
</evidence>
<feature type="region of interest" description="Disordered" evidence="7">
    <location>
        <begin position="318"/>
        <end position="394"/>
    </location>
</feature>
<feature type="domain" description="GATA-type" evidence="8">
    <location>
        <begin position="280"/>
        <end position="334"/>
    </location>
</feature>
<sequence length="394" mass="42697">MIVSSYIYLSMLSHGGRRRYTGALDHVRNETSFRPSIPPSVQNAKPTSAAPPSDPPPNILFIALKQSRYSYINFVFPVAPIRPSSQLSNPGVVLIGTADLRIGPHVFYDTRFYKVDIAPPTPSSQSQGQIVFEFKENRAKAFVLPPSVLEIMTTEPPHEITAALYSPPIDGSWQNAPQQGLIVTLSKASQRILDGLTSQFQNVNQLVEMMMEKSRTLPILKKVSLDFNARLPLSLIPPKTASRTSTSSLLNAPQTTLNRGAAATTQPATPTTPTTHLPTPTGVKSCATCGTTTTVAWRGGPLGPRTLCNACGVKWHSQKKKTSAARRKSSDSSRKRSRQGASSARKRVQKDLGTEVEATSAMMKGERDEEGADEAEDGMHEDENSQADGGEVDA</sequence>
<keyword evidence="10" id="KW-1185">Reference proteome</keyword>
<evidence type="ECO:0000259" key="8">
    <source>
        <dbReference type="PROSITE" id="PS50114"/>
    </source>
</evidence>
<evidence type="ECO:0000313" key="9">
    <source>
        <dbReference type="EMBL" id="TPX44041.1"/>
    </source>
</evidence>
<evidence type="ECO:0000256" key="7">
    <source>
        <dbReference type="SAM" id="MobiDB-lite"/>
    </source>
</evidence>
<feature type="compositionally biased region" description="Low complexity" evidence="7">
    <location>
        <begin position="261"/>
        <end position="281"/>
    </location>
</feature>
<dbReference type="CDD" id="cd00202">
    <property type="entry name" value="ZnF_GATA"/>
    <property type="match status" value="1"/>
</dbReference>
<evidence type="ECO:0000256" key="4">
    <source>
        <dbReference type="ARBA" id="ARBA00023015"/>
    </source>
</evidence>
<dbReference type="InterPro" id="IPR013088">
    <property type="entry name" value="Znf_NHR/GATA"/>
</dbReference>
<feature type="region of interest" description="Disordered" evidence="7">
    <location>
        <begin position="259"/>
        <end position="283"/>
    </location>
</feature>
<dbReference type="PROSITE" id="PS50114">
    <property type="entry name" value="GATA_ZN_FINGER_2"/>
    <property type="match status" value="1"/>
</dbReference>
<feature type="compositionally biased region" description="Polar residues" evidence="7">
    <location>
        <begin position="32"/>
        <end position="45"/>
    </location>
</feature>
<dbReference type="PANTHER" id="PTHR47172:SF24">
    <property type="entry name" value="GATA ZINC FINGER DOMAIN-CONTAINING PROTEIN 14-RELATED"/>
    <property type="match status" value="1"/>
</dbReference>
<dbReference type="VEuPathDB" id="FungiDB:SeMB42_g04460"/>
<dbReference type="GO" id="GO:0006355">
    <property type="term" value="P:regulation of DNA-templated transcription"/>
    <property type="evidence" value="ECO:0007669"/>
    <property type="project" value="InterPro"/>
</dbReference>
<name>A0A507CYA6_9FUNG</name>
<dbReference type="STRING" id="286115.A0A507CYA6"/>
<gene>
    <name evidence="9" type="ORF">SeMB42_g04460</name>
</gene>
<comment type="caution">
    <text evidence="9">The sequence shown here is derived from an EMBL/GenBank/DDBJ whole genome shotgun (WGS) entry which is preliminary data.</text>
</comment>
<dbReference type="GO" id="GO:0008270">
    <property type="term" value="F:zinc ion binding"/>
    <property type="evidence" value="ECO:0007669"/>
    <property type="project" value="UniProtKB-KW"/>
</dbReference>
<evidence type="ECO:0000256" key="5">
    <source>
        <dbReference type="ARBA" id="ARBA00023163"/>
    </source>
</evidence>
<evidence type="ECO:0000256" key="6">
    <source>
        <dbReference type="PROSITE-ProRule" id="PRU00094"/>
    </source>
</evidence>